<dbReference type="GeneID" id="106468952"/>
<evidence type="ECO:0000313" key="5">
    <source>
        <dbReference type="RefSeq" id="XP_013784860.1"/>
    </source>
</evidence>
<keyword evidence="3" id="KW-0963">Cytoplasm</keyword>
<comment type="subcellular location">
    <subcellularLocation>
        <location evidence="1">Cytoplasm</location>
    </subcellularLocation>
</comment>
<evidence type="ECO:0000256" key="2">
    <source>
        <dbReference type="ARBA" id="ARBA00010670"/>
    </source>
</evidence>
<proteinExistence type="inferred from homology"/>
<dbReference type="InterPro" id="IPR038281">
    <property type="entry name" value="RTP801-like_C_sf"/>
</dbReference>
<evidence type="ECO:0000256" key="1">
    <source>
        <dbReference type="ARBA" id="ARBA00004496"/>
    </source>
</evidence>
<comment type="similarity">
    <text evidence="2">Belongs to the DDIT4 family.</text>
</comment>
<accession>A0ABM1BM96</accession>
<dbReference type="Proteomes" id="UP000694941">
    <property type="component" value="Unplaced"/>
</dbReference>
<evidence type="ECO:0000313" key="4">
    <source>
        <dbReference type="Proteomes" id="UP000694941"/>
    </source>
</evidence>
<dbReference type="RefSeq" id="XP_013784860.1">
    <property type="nucleotide sequence ID" value="XM_013929406.2"/>
</dbReference>
<reference evidence="5" key="1">
    <citation type="submission" date="2025-08" db="UniProtKB">
        <authorList>
            <consortium name="RefSeq"/>
        </authorList>
    </citation>
    <scope>IDENTIFICATION</scope>
    <source>
        <tissue evidence="5">Muscle</tissue>
    </source>
</reference>
<protein>
    <submittedName>
        <fullName evidence="5">DNA damage-inducible transcript 4-like protein isoform X1</fullName>
    </submittedName>
</protein>
<dbReference type="Gene3D" id="3.90.470.40">
    <property type="entry name" value="RTP801-like"/>
    <property type="match status" value="1"/>
</dbReference>
<gene>
    <name evidence="5" type="primary">LOC106468952</name>
</gene>
<keyword evidence="4" id="KW-1185">Reference proteome</keyword>
<dbReference type="PANTHER" id="PTHR12478">
    <property type="entry name" value="DNA-DAMAGE-INDUCIBLE TRANSCRIPT 4 PROTEIN DDIT4"/>
    <property type="match status" value="1"/>
</dbReference>
<name>A0ABM1BM96_LIMPO</name>
<sequence>MANSIAVLNKTQQLPVWTSNHFDDVIHQQVNLTINSLHGNPALRSPGFHDTTISSVDPKEDFLSYLREDDALDNKCQLLSQKVERCLKEAKDKYLQCAEVLIPSDLILRIVHDILRMSEKEPCGLRGCVLYVNLEEKSTCHRIGKVKCDPDTVATFEVVLTLKQDCSSWLSLRHLIPARLLKSFGRNSPLVISENYMLNKKKLYRSSSLLS</sequence>
<evidence type="ECO:0000256" key="3">
    <source>
        <dbReference type="ARBA" id="ARBA00022490"/>
    </source>
</evidence>
<dbReference type="PANTHER" id="PTHR12478:SF16">
    <property type="entry name" value="PROTEIN CHARYBDE-RELATED"/>
    <property type="match status" value="1"/>
</dbReference>
<dbReference type="InterPro" id="IPR012918">
    <property type="entry name" value="RTP801-like"/>
</dbReference>
<organism evidence="4 5">
    <name type="scientific">Limulus polyphemus</name>
    <name type="common">Atlantic horseshoe crab</name>
    <dbReference type="NCBI Taxonomy" id="6850"/>
    <lineage>
        <taxon>Eukaryota</taxon>
        <taxon>Metazoa</taxon>
        <taxon>Ecdysozoa</taxon>
        <taxon>Arthropoda</taxon>
        <taxon>Chelicerata</taxon>
        <taxon>Merostomata</taxon>
        <taxon>Xiphosura</taxon>
        <taxon>Limulidae</taxon>
        <taxon>Limulus</taxon>
    </lineage>
</organism>
<dbReference type="Pfam" id="PF07809">
    <property type="entry name" value="RTP801_C"/>
    <property type="match status" value="1"/>
</dbReference>